<comment type="caution">
    <text evidence="1">The sequence shown here is derived from an EMBL/GenBank/DDBJ whole genome shotgun (WGS) entry which is preliminary data.</text>
</comment>
<name>A0A835R6G5_VANPL</name>
<proteinExistence type="predicted"/>
<evidence type="ECO:0000313" key="1">
    <source>
        <dbReference type="EMBL" id="KAG0486410.1"/>
    </source>
</evidence>
<dbReference type="AlphaFoldDB" id="A0A835R6G5"/>
<accession>A0A835R6G5</accession>
<evidence type="ECO:0000313" key="2">
    <source>
        <dbReference type="Proteomes" id="UP000639772"/>
    </source>
</evidence>
<reference evidence="1 2" key="1">
    <citation type="journal article" date="2020" name="Nat. Food">
        <title>A phased Vanilla planifolia genome enables genetic improvement of flavour and production.</title>
        <authorList>
            <person name="Hasing T."/>
            <person name="Tang H."/>
            <person name="Brym M."/>
            <person name="Khazi F."/>
            <person name="Huang T."/>
            <person name="Chambers A.H."/>
        </authorList>
    </citation>
    <scope>NUCLEOTIDE SEQUENCE [LARGE SCALE GENOMIC DNA]</scope>
    <source>
        <tissue evidence="1">Leaf</tissue>
    </source>
</reference>
<organism evidence="1 2">
    <name type="scientific">Vanilla planifolia</name>
    <name type="common">Vanilla</name>
    <dbReference type="NCBI Taxonomy" id="51239"/>
    <lineage>
        <taxon>Eukaryota</taxon>
        <taxon>Viridiplantae</taxon>
        <taxon>Streptophyta</taxon>
        <taxon>Embryophyta</taxon>
        <taxon>Tracheophyta</taxon>
        <taxon>Spermatophyta</taxon>
        <taxon>Magnoliopsida</taxon>
        <taxon>Liliopsida</taxon>
        <taxon>Asparagales</taxon>
        <taxon>Orchidaceae</taxon>
        <taxon>Vanilloideae</taxon>
        <taxon>Vanilleae</taxon>
        <taxon>Vanilla</taxon>
    </lineage>
</organism>
<dbReference type="Proteomes" id="UP000639772">
    <property type="component" value="Unassembled WGS sequence"/>
</dbReference>
<gene>
    <name evidence="1" type="ORF">HPP92_008505</name>
</gene>
<protein>
    <submittedName>
        <fullName evidence="1">Uncharacterized protein</fullName>
    </submittedName>
</protein>
<sequence>MICPAEPSNGCGYLYRQNRIADGTQGQQRRRRRRITKSFSSLSLSLSRASIDQFLCSILGVSKQRIEKRRILISFFAFGVFQSGFGRCAFPRG</sequence>
<dbReference type="EMBL" id="JADCNM010000004">
    <property type="protein sequence ID" value="KAG0486410.1"/>
    <property type="molecule type" value="Genomic_DNA"/>
</dbReference>